<organism evidence="2 3">
    <name type="scientific">Nostoc cf. edaphicum LEGE 07299</name>
    <dbReference type="NCBI Taxonomy" id="2777974"/>
    <lineage>
        <taxon>Bacteria</taxon>
        <taxon>Bacillati</taxon>
        <taxon>Cyanobacteriota</taxon>
        <taxon>Cyanophyceae</taxon>
        <taxon>Nostocales</taxon>
        <taxon>Nostocaceae</taxon>
        <taxon>Nostoc</taxon>
    </lineage>
</organism>
<comment type="caution">
    <text evidence="2">The sequence shown here is derived from an EMBL/GenBank/DDBJ whole genome shotgun (WGS) entry which is preliminary data.</text>
</comment>
<evidence type="ECO:0000256" key="1">
    <source>
        <dbReference type="SAM" id="MobiDB-lite"/>
    </source>
</evidence>
<dbReference type="EMBL" id="JADEXF010000918">
    <property type="protein sequence ID" value="MBE9107611.1"/>
    <property type="molecule type" value="Genomic_DNA"/>
</dbReference>
<keyword evidence="3" id="KW-1185">Reference proteome</keyword>
<gene>
    <name evidence="2" type="ORF">IQ229_22575</name>
</gene>
<name>A0ABR9U4M4_9NOSO</name>
<feature type="compositionally biased region" description="Polar residues" evidence="1">
    <location>
        <begin position="7"/>
        <end position="17"/>
    </location>
</feature>
<protein>
    <submittedName>
        <fullName evidence="2">Uncharacterized protein</fullName>
    </submittedName>
</protein>
<feature type="region of interest" description="Disordered" evidence="1">
    <location>
        <begin position="1"/>
        <end position="51"/>
    </location>
</feature>
<evidence type="ECO:0000313" key="3">
    <source>
        <dbReference type="Proteomes" id="UP000647836"/>
    </source>
</evidence>
<accession>A0ABR9U4M4</accession>
<reference evidence="2 3" key="1">
    <citation type="submission" date="2020-10" db="EMBL/GenBank/DDBJ databases">
        <authorList>
            <person name="Castelo-Branco R."/>
            <person name="Eusebio N."/>
            <person name="Adriana R."/>
            <person name="Vieira A."/>
            <person name="Brugerolle De Fraissinette N."/>
            <person name="Rezende De Castro R."/>
            <person name="Schneider M.P."/>
            <person name="Vasconcelos V."/>
            <person name="Leao P.N."/>
        </authorList>
    </citation>
    <scope>NUCLEOTIDE SEQUENCE [LARGE SCALE GENOMIC DNA]</scope>
    <source>
        <strain evidence="2 3">LEGE 07299</strain>
    </source>
</reference>
<feature type="compositionally biased region" description="Acidic residues" evidence="1">
    <location>
        <begin position="42"/>
        <end position="51"/>
    </location>
</feature>
<feature type="non-terminal residue" evidence="2">
    <location>
        <position position="51"/>
    </location>
</feature>
<feature type="compositionally biased region" description="Basic and acidic residues" evidence="1">
    <location>
        <begin position="20"/>
        <end position="36"/>
    </location>
</feature>
<sequence>MTRYSIPAQTPPQNGFTLPTDDRQPEVESVDWESRMSRLVGFEEESSSDTQ</sequence>
<dbReference type="Proteomes" id="UP000647836">
    <property type="component" value="Unassembled WGS sequence"/>
</dbReference>
<evidence type="ECO:0000313" key="2">
    <source>
        <dbReference type="EMBL" id="MBE9107611.1"/>
    </source>
</evidence>
<proteinExistence type="predicted"/>